<accession>A0A4P8EH42</accession>
<keyword evidence="2" id="KW-0378">Hydrolase</keyword>
<proteinExistence type="inferred from homology"/>
<reference evidence="4 5" key="1">
    <citation type="submission" date="2019-05" db="EMBL/GenBank/DDBJ databases">
        <title>Pseudorhodobacter turbinis sp. nov., isolated from the gut of the Korean turban shell.</title>
        <authorList>
            <person name="Jeong Y.-S."/>
            <person name="Kang W.-R."/>
            <person name="Bae J.-W."/>
        </authorList>
    </citation>
    <scope>NUCLEOTIDE SEQUENCE [LARGE SCALE GENOMIC DNA]</scope>
    <source>
        <strain evidence="4 5">S12M18</strain>
    </source>
</reference>
<evidence type="ECO:0000313" key="5">
    <source>
        <dbReference type="Proteomes" id="UP000298631"/>
    </source>
</evidence>
<gene>
    <name evidence="4" type="ORF">EOK75_03805</name>
</gene>
<dbReference type="InterPro" id="IPR003736">
    <property type="entry name" value="PAAI_dom"/>
</dbReference>
<protein>
    <submittedName>
        <fullName evidence="4">PaaI family thioesterase</fullName>
    </submittedName>
</protein>
<evidence type="ECO:0000313" key="4">
    <source>
        <dbReference type="EMBL" id="QCO56490.1"/>
    </source>
</evidence>
<evidence type="ECO:0000259" key="3">
    <source>
        <dbReference type="Pfam" id="PF03061"/>
    </source>
</evidence>
<dbReference type="CDD" id="cd03443">
    <property type="entry name" value="PaaI_thioesterase"/>
    <property type="match status" value="1"/>
</dbReference>
<dbReference type="SUPFAM" id="SSF54637">
    <property type="entry name" value="Thioesterase/thiol ester dehydrase-isomerase"/>
    <property type="match status" value="1"/>
</dbReference>
<dbReference type="Pfam" id="PF03061">
    <property type="entry name" value="4HBT"/>
    <property type="match status" value="1"/>
</dbReference>
<comment type="similarity">
    <text evidence="1">Belongs to the thioesterase PaaI family.</text>
</comment>
<dbReference type="InterPro" id="IPR006683">
    <property type="entry name" value="Thioestr_dom"/>
</dbReference>
<dbReference type="InterPro" id="IPR039298">
    <property type="entry name" value="ACOT13"/>
</dbReference>
<sequence>MSGLEFLQATLEGRLPHAAIATLMNAQLASVAPGRVTFRATPAFEHTNPVGAVHGGWYGTLLDSAFGCAVMTSVPKGKWYTTLEYKVNITRALPLGMEVIAEGILDHSGRSTATAHATVKGAEDGKLYASGTTTCIILDR</sequence>
<dbReference type="Proteomes" id="UP000298631">
    <property type="component" value="Chromosome"/>
</dbReference>
<keyword evidence="5" id="KW-1185">Reference proteome</keyword>
<name>A0A4P8EH42_9RHOB</name>
<organism evidence="4 5">
    <name type="scientific">Pseudorhodobacter turbinis</name>
    <dbReference type="NCBI Taxonomy" id="2500533"/>
    <lineage>
        <taxon>Bacteria</taxon>
        <taxon>Pseudomonadati</taxon>
        <taxon>Pseudomonadota</taxon>
        <taxon>Alphaproteobacteria</taxon>
        <taxon>Rhodobacterales</taxon>
        <taxon>Paracoccaceae</taxon>
        <taxon>Pseudorhodobacter</taxon>
    </lineage>
</organism>
<dbReference type="Gene3D" id="3.10.129.10">
    <property type="entry name" value="Hotdog Thioesterase"/>
    <property type="match status" value="1"/>
</dbReference>
<dbReference type="PANTHER" id="PTHR21660:SF1">
    <property type="entry name" value="ACYL-COENZYME A THIOESTERASE 13"/>
    <property type="match status" value="1"/>
</dbReference>
<dbReference type="AlphaFoldDB" id="A0A4P8EH42"/>
<dbReference type="KEGG" id="pseb:EOK75_03805"/>
<dbReference type="NCBIfam" id="TIGR00369">
    <property type="entry name" value="unchar_dom_1"/>
    <property type="match status" value="1"/>
</dbReference>
<dbReference type="OrthoDB" id="9813282at2"/>
<dbReference type="PANTHER" id="PTHR21660">
    <property type="entry name" value="THIOESTERASE SUPERFAMILY MEMBER-RELATED"/>
    <property type="match status" value="1"/>
</dbReference>
<evidence type="ECO:0000256" key="1">
    <source>
        <dbReference type="ARBA" id="ARBA00008324"/>
    </source>
</evidence>
<evidence type="ECO:0000256" key="2">
    <source>
        <dbReference type="ARBA" id="ARBA00022801"/>
    </source>
</evidence>
<dbReference type="EMBL" id="CP039964">
    <property type="protein sequence ID" value="QCO56490.1"/>
    <property type="molecule type" value="Genomic_DNA"/>
</dbReference>
<dbReference type="GO" id="GO:0047617">
    <property type="term" value="F:fatty acyl-CoA hydrolase activity"/>
    <property type="evidence" value="ECO:0007669"/>
    <property type="project" value="InterPro"/>
</dbReference>
<feature type="domain" description="Thioesterase" evidence="3">
    <location>
        <begin position="51"/>
        <end position="126"/>
    </location>
</feature>
<dbReference type="InterPro" id="IPR029069">
    <property type="entry name" value="HotDog_dom_sf"/>
</dbReference>